<reference evidence="5 6" key="1">
    <citation type="submission" date="2018-10" db="EMBL/GenBank/DDBJ databases">
        <title>Fifty Aureobasidium pullulans genomes reveal a recombining polyextremotolerant generalist.</title>
        <authorList>
            <person name="Gostincar C."/>
            <person name="Turk M."/>
            <person name="Zajc J."/>
            <person name="Gunde-Cimerman N."/>
        </authorList>
    </citation>
    <scope>NUCLEOTIDE SEQUENCE [LARGE SCALE GENOMIC DNA]</scope>
    <source>
        <strain evidence="5 6">EXF-11900</strain>
    </source>
</reference>
<dbReference type="PANTHER" id="PTHR43094:SF1">
    <property type="entry name" value="AMINOTRANSFERASE CLASS-III"/>
    <property type="match status" value="1"/>
</dbReference>
<keyword evidence="5" id="KW-0808">Transferase</keyword>
<dbReference type="NCBIfam" id="NF005685">
    <property type="entry name" value="PRK07483.1"/>
    <property type="match status" value="1"/>
</dbReference>
<dbReference type="AlphaFoldDB" id="A0A4S8SQV7"/>
<evidence type="ECO:0000256" key="4">
    <source>
        <dbReference type="RuleBase" id="RU003560"/>
    </source>
</evidence>
<dbReference type="Proteomes" id="UP000304951">
    <property type="component" value="Unassembled WGS sequence"/>
</dbReference>
<sequence length="457" mass="49659">MACHPFVAQSSLFHRTFAYEPETIESGQGIALITSTGRRILDASSGPAVSCLGHSRPDIAQIVAEQINKVAYVYSGSRFTSQAGEELATELVGHRPGGLSKAIFVNSGSEATDAAIKLATQYWHEVGQPQKRHFIARKQSYHGNTLGALSISGHDSRRQLYADWLSSNVSFVAPNMPYRFKRHGETDTQYLKRSVDEIEDEIQRLGHQNVAAFVAETVSGTTLGCAPAVEGYFKAVRDICDRYDILLILDEIMCGMGKTGTLHAWEQEGIRGPDLQTIGKALGAGFLPLSAVLVHEKIFDALVKGSGGLAHGHTFQAHPAACASALAVQRIMREENIFENVKAMGRVLSDLLHNVILPLPFVGDVRGRGLFWSVEFMLDEQDRTPPPSEMQLGTKIVNKALDTGLSILGNLGQTGAVYLDFVIVSPPYTVTEAELIEIVDLLKDAIMAVTDDLGLES</sequence>
<accession>A0A4S8SQV7</accession>
<comment type="cofactor">
    <cofactor evidence="1">
        <name>pyridoxal 5'-phosphate</name>
        <dbReference type="ChEBI" id="CHEBI:597326"/>
    </cofactor>
</comment>
<dbReference type="Gene3D" id="3.90.1150.10">
    <property type="entry name" value="Aspartate Aminotransferase, domain 1"/>
    <property type="match status" value="1"/>
</dbReference>
<evidence type="ECO:0000313" key="5">
    <source>
        <dbReference type="EMBL" id="THV73317.1"/>
    </source>
</evidence>
<dbReference type="InterPro" id="IPR005814">
    <property type="entry name" value="Aminotrans_3"/>
</dbReference>
<evidence type="ECO:0000313" key="6">
    <source>
        <dbReference type="Proteomes" id="UP000304951"/>
    </source>
</evidence>
<evidence type="ECO:0000256" key="1">
    <source>
        <dbReference type="ARBA" id="ARBA00001933"/>
    </source>
</evidence>
<dbReference type="Pfam" id="PF00202">
    <property type="entry name" value="Aminotran_3"/>
    <property type="match status" value="1"/>
</dbReference>
<dbReference type="PANTHER" id="PTHR43094">
    <property type="entry name" value="AMINOTRANSFERASE"/>
    <property type="match status" value="1"/>
</dbReference>
<keyword evidence="3 4" id="KW-0663">Pyridoxal phosphate</keyword>
<dbReference type="EMBL" id="QZAF01000095">
    <property type="protein sequence ID" value="THV73317.1"/>
    <property type="molecule type" value="Genomic_DNA"/>
</dbReference>
<evidence type="ECO:0000256" key="2">
    <source>
        <dbReference type="ARBA" id="ARBA00008954"/>
    </source>
</evidence>
<dbReference type="Gene3D" id="3.40.640.10">
    <property type="entry name" value="Type I PLP-dependent aspartate aminotransferase-like (Major domain)"/>
    <property type="match status" value="1"/>
</dbReference>
<dbReference type="CDD" id="cd00610">
    <property type="entry name" value="OAT_like"/>
    <property type="match status" value="1"/>
</dbReference>
<dbReference type="InterPro" id="IPR015422">
    <property type="entry name" value="PyrdxlP-dep_Trfase_small"/>
</dbReference>
<dbReference type="GO" id="GO:0008483">
    <property type="term" value="F:transaminase activity"/>
    <property type="evidence" value="ECO:0007669"/>
    <property type="project" value="InterPro"/>
</dbReference>
<organism evidence="5 6">
    <name type="scientific">Aureobasidium pullulans</name>
    <name type="common">Black yeast</name>
    <name type="synonym">Pullularia pullulans</name>
    <dbReference type="NCBI Taxonomy" id="5580"/>
    <lineage>
        <taxon>Eukaryota</taxon>
        <taxon>Fungi</taxon>
        <taxon>Dikarya</taxon>
        <taxon>Ascomycota</taxon>
        <taxon>Pezizomycotina</taxon>
        <taxon>Dothideomycetes</taxon>
        <taxon>Dothideomycetidae</taxon>
        <taxon>Dothideales</taxon>
        <taxon>Saccotheciaceae</taxon>
        <taxon>Aureobasidium</taxon>
    </lineage>
</organism>
<dbReference type="GO" id="GO:0030170">
    <property type="term" value="F:pyridoxal phosphate binding"/>
    <property type="evidence" value="ECO:0007669"/>
    <property type="project" value="InterPro"/>
</dbReference>
<dbReference type="InterPro" id="IPR015421">
    <property type="entry name" value="PyrdxlP-dep_Trfase_major"/>
</dbReference>
<dbReference type="FunFam" id="3.40.640.10:FF:000004">
    <property type="entry name" value="Acetylornithine aminotransferase"/>
    <property type="match status" value="1"/>
</dbReference>
<comment type="similarity">
    <text evidence="2 4">Belongs to the class-III pyridoxal-phosphate-dependent aminotransferase family.</text>
</comment>
<name>A0A4S8SQV7_AURPU</name>
<protein>
    <submittedName>
        <fullName evidence="5">PLP-dependent transferase</fullName>
    </submittedName>
</protein>
<dbReference type="GO" id="GO:0005829">
    <property type="term" value="C:cytosol"/>
    <property type="evidence" value="ECO:0007669"/>
    <property type="project" value="TreeGrafter"/>
</dbReference>
<dbReference type="SUPFAM" id="SSF53383">
    <property type="entry name" value="PLP-dependent transferases"/>
    <property type="match status" value="1"/>
</dbReference>
<evidence type="ECO:0000256" key="3">
    <source>
        <dbReference type="ARBA" id="ARBA00022898"/>
    </source>
</evidence>
<gene>
    <name evidence="5" type="ORF">D6D28_03348</name>
</gene>
<comment type="caution">
    <text evidence="5">The sequence shown here is derived from an EMBL/GenBank/DDBJ whole genome shotgun (WGS) entry which is preliminary data.</text>
</comment>
<dbReference type="InterPro" id="IPR015424">
    <property type="entry name" value="PyrdxlP-dep_Trfase"/>
</dbReference>
<proteinExistence type="inferred from homology"/>